<name>A0ABQ9VXV7_SAGOE</name>
<dbReference type="Pfam" id="PF06008">
    <property type="entry name" value="Laminin_I"/>
    <property type="match status" value="1"/>
</dbReference>
<protein>
    <submittedName>
        <fullName evidence="3">Laminin subunit alpha-4</fullName>
    </submittedName>
</protein>
<evidence type="ECO:0000256" key="1">
    <source>
        <dbReference type="SAM" id="Coils"/>
    </source>
</evidence>
<evidence type="ECO:0000313" key="3">
    <source>
        <dbReference type="EMBL" id="KAK2114214.1"/>
    </source>
</evidence>
<proteinExistence type="predicted"/>
<keyword evidence="4" id="KW-1185">Reference proteome</keyword>
<sequence>MNTGVLPLNKPLSISGSALPLPTSPCSLTFLVPSHLSLLPCFTVFFLSEINNKMLYYGEEHELSPKEVSEKLVLAQKMLEEIRRRQPFLTQRELVGEEADEAHELLSQAESWQRLHNETRTLFPVVLEQLDDYNAKLSDLQEALNQALNHVRDAEDMNRATAARQRDHEVQWTSTTNAFQA</sequence>
<comment type="caution">
    <text evidence="3">The sequence shown here is derived from an EMBL/GenBank/DDBJ whole genome shotgun (WGS) entry which is preliminary data.</text>
</comment>
<evidence type="ECO:0000313" key="4">
    <source>
        <dbReference type="Proteomes" id="UP001266305"/>
    </source>
</evidence>
<dbReference type="Proteomes" id="UP001266305">
    <property type="component" value="Unassembled WGS sequence"/>
</dbReference>
<feature type="domain" description="Laminin alpha" evidence="2">
    <location>
        <begin position="48"/>
        <end position="171"/>
    </location>
</feature>
<accession>A0ABQ9VXV7</accession>
<reference evidence="3 4" key="1">
    <citation type="submission" date="2023-05" db="EMBL/GenBank/DDBJ databases">
        <title>B98-5 Cell Line De Novo Hybrid Assembly: An Optical Mapping Approach.</title>
        <authorList>
            <person name="Kananen K."/>
            <person name="Auerbach J.A."/>
            <person name="Kautto E."/>
            <person name="Blachly J.S."/>
        </authorList>
    </citation>
    <scope>NUCLEOTIDE SEQUENCE [LARGE SCALE GENOMIC DNA]</scope>
    <source>
        <strain evidence="3">B95-8</strain>
        <tissue evidence="3">Cell line</tissue>
    </source>
</reference>
<dbReference type="EMBL" id="JASSZA010000004">
    <property type="protein sequence ID" value="KAK2114214.1"/>
    <property type="molecule type" value="Genomic_DNA"/>
</dbReference>
<dbReference type="InterPro" id="IPR009254">
    <property type="entry name" value="Laminin_aI"/>
</dbReference>
<organism evidence="3 4">
    <name type="scientific">Saguinus oedipus</name>
    <name type="common">Cotton-top tamarin</name>
    <name type="synonym">Oedipomidas oedipus</name>
    <dbReference type="NCBI Taxonomy" id="9490"/>
    <lineage>
        <taxon>Eukaryota</taxon>
        <taxon>Metazoa</taxon>
        <taxon>Chordata</taxon>
        <taxon>Craniata</taxon>
        <taxon>Vertebrata</taxon>
        <taxon>Euteleostomi</taxon>
        <taxon>Mammalia</taxon>
        <taxon>Eutheria</taxon>
        <taxon>Euarchontoglires</taxon>
        <taxon>Primates</taxon>
        <taxon>Haplorrhini</taxon>
        <taxon>Platyrrhini</taxon>
        <taxon>Cebidae</taxon>
        <taxon>Callitrichinae</taxon>
        <taxon>Saguinus</taxon>
    </lineage>
</organism>
<keyword evidence="1" id="KW-0175">Coiled coil</keyword>
<gene>
    <name evidence="3" type="primary">LAMA4_2</name>
    <name evidence="3" type="ORF">P7K49_008480</name>
</gene>
<evidence type="ECO:0000259" key="2">
    <source>
        <dbReference type="Pfam" id="PF06008"/>
    </source>
</evidence>
<feature type="coiled-coil region" evidence="1">
    <location>
        <begin position="130"/>
        <end position="157"/>
    </location>
</feature>